<dbReference type="InterPro" id="IPR029039">
    <property type="entry name" value="Flavoprotein-like_sf"/>
</dbReference>
<dbReference type="Gene3D" id="3.40.50.360">
    <property type="match status" value="1"/>
</dbReference>
<dbReference type="Proteomes" id="UP001642409">
    <property type="component" value="Unassembled WGS sequence"/>
</dbReference>
<dbReference type="PROSITE" id="PS50902">
    <property type="entry name" value="FLAVODOXIN_LIKE"/>
    <property type="match status" value="1"/>
</dbReference>
<dbReference type="Gene3D" id="3.60.15.10">
    <property type="entry name" value="Ribonuclease Z/Hydroxyacylglutathione hydrolase-like"/>
    <property type="match status" value="1"/>
</dbReference>
<dbReference type="PANTHER" id="PTHR43717">
    <property type="entry name" value="ANAEROBIC NITRIC OXIDE REDUCTASE FLAVORUBREDOXIN"/>
    <property type="match status" value="1"/>
</dbReference>
<proteinExistence type="predicted"/>
<accession>A0AA86U7L1</accession>
<protein>
    <submittedName>
        <fullName evidence="2">A-type flavoprotein</fullName>
    </submittedName>
    <submittedName>
        <fullName evidence="3">A-type_flavoprotein</fullName>
    </submittedName>
</protein>
<comment type="caution">
    <text evidence="2">The sequence shown here is derived from an EMBL/GenBank/DDBJ whole genome shotgun (WGS) entry which is preliminary data.</text>
</comment>
<dbReference type="InterPro" id="IPR016440">
    <property type="entry name" value="Rubredoxin-O_OxRdtase"/>
</dbReference>
<feature type="domain" description="Flavodoxin-like" evidence="1">
    <location>
        <begin position="257"/>
        <end position="393"/>
    </location>
</feature>
<keyword evidence="4" id="KW-1185">Reference proteome</keyword>
<dbReference type="InterPro" id="IPR008254">
    <property type="entry name" value="Flavodoxin/NO_synth"/>
</dbReference>
<name>A0AA86U7L1_9EUKA</name>
<evidence type="ECO:0000313" key="3">
    <source>
        <dbReference type="EMBL" id="CAL6066021.1"/>
    </source>
</evidence>
<dbReference type="CDD" id="cd07709">
    <property type="entry name" value="flavodiiron_proteins_MBL-fold"/>
    <property type="match status" value="1"/>
</dbReference>
<dbReference type="SUPFAM" id="SSF56281">
    <property type="entry name" value="Metallo-hydrolase/oxidoreductase"/>
    <property type="match status" value="1"/>
</dbReference>
<dbReference type="GO" id="GO:0009055">
    <property type="term" value="F:electron transfer activity"/>
    <property type="evidence" value="ECO:0007669"/>
    <property type="project" value="InterPro"/>
</dbReference>
<dbReference type="SMART" id="SM00849">
    <property type="entry name" value="Lactamase_B"/>
    <property type="match status" value="1"/>
</dbReference>
<gene>
    <name evidence="2" type="ORF">HINF_LOCUS29806</name>
    <name evidence="3" type="ORF">HINF_LOCUS52120</name>
</gene>
<reference evidence="3 4" key="2">
    <citation type="submission" date="2024-07" db="EMBL/GenBank/DDBJ databases">
        <authorList>
            <person name="Akdeniz Z."/>
        </authorList>
    </citation>
    <scope>NUCLEOTIDE SEQUENCE [LARGE SCALE GENOMIC DNA]</scope>
</reference>
<evidence type="ECO:0000259" key="1">
    <source>
        <dbReference type="PROSITE" id="PS50902"/>
    </source>
</evidence>
<dbReference type="EMBL" id="CATOUU010000698">
    <property type="protein sequence ID" value="CAI9942161.1"/>
    <property type="molecule type" value="Genomic_DNA"/>
</dbReference>
<dbReference type="GO" id="GO:0010181">
    <property type="term" value="F:FMN binding"/>
    <property type="evidence" value="ECO:0007669"/>
    <property type="project" value="InterPro"/>
</dbReference>
<dbReference type="AlphaFoldDB" id="A0AA86U7L1"/>
<evidence type="ECO:0000313" key="2">
    <source>
        <dbReference type="EMBL" id="CAI9942161.1"/>
    </source>
</evidence>
<dbReference type="PANTHER" id="PTHR43717:SF1">
    <property type="entry name" value="ANAEROBIC NITRIC OXIDE REDUCTASE FLAVORUBREDOXIN"/>
    <property type="match status" value="1"/>
</dbReference>
<organism evidence="2">
    <name type="scientific">Hexamita inflata</name>
    <dbReference type="NCBI Taxonomy" id="28002"/>
    <lineage>
        <taxon>Eukaryota</taxon>
        <taxon>Metamonada</taxon>
        <taxon>Diplomonadida</taxon>
        <taxon>Hexamitidae</taxon>
        <taxon>Hexamitinae</taxon>
        <taxon>Hexamita</taxon>
    </lineage>
</organism>
<dbReference type="InterPro" id="IPR036866">
    <property type="entry name" value="RibonucZ/Hydroxyglut_hydro"/>
</dbReference>
<sequence length="393" mass="43850">MPLAHIECVGPDVYWVGTIDWSVRVFHGYHTDEGSSYNSYLLMDDEITLIDTVHVRFATEFLERISQVTPLSSIKYLIMNHAENDHSSALPATLAALPNVTLVTNKTCFEHLSLLYPVIKSYPHLIVSGSTPLKLKTHSLVFVPVPLLHWPDSMFTYCPESKILFSNDGFGQHIACSERFTDQFKSIDHIIKLMREYNANILGPFQQQLGIALQVAGTIQIDYILTAHGLSWRGADIGRALTEYVNFASNKQITKKMTIIFQSINGSVKNTAMLIANEANILVQLIDLDRTDLTKCALHAYDSEYLAIGSPTIHGQITPQVEAAAHYLKGLKLIKGRKVYLFGSFCWNDKAVNDLVDIVESAGGTVIGQHSYKLKLNNADIQKISTDIKKLVI</sequence>
<dbReference type="InterPro" id="IPR001279">
    <property type="entry name" value="Metallo-B-lactamas"/>
</dbReference>
<dbReference type="PIRSF" id="PIRSF005243">
    <property type="entry name" value="ROO"/>
    <property type="match status" value="1"/>
</dbReference>
<dbReference type="GO" id="GO:0046872">
    <property type="term" value="F:metal ion binding"/>
    <property type="evidence" value="ECO:0007669"/>
    <property type="project" value="InterPro"/>
</dbReference>
<reference evidence="2" key="1">
    <citation type="submission" date="2023-06" db="EMBL/GenBank/DDBJ databases">
        <authorList>
            <person name="Kurt Z."/>
        </authorList>
    </citation>
    <scope>NUCLEOTIDE SEQUENCE</scope>
</reference>
<evidence type="ECO:0000313" key="4">
    <source>
        <dbReference type="Proteomes" id="UP001642409"/>
    </source>
</evidence>
<dbReference type="SUPFAM" id="SSF52218">
    <property type="entry name" value="Flavoproteins"/>
    <property type="match status" value="1"/>
</dbReference>
<dbReference type="EMBL" id="CAXDID020000258">
    <property type="protein sequence ID" value="CAL6066021.1"/>
    <property type="molecule type" value="Genomic_DNA"/>
</dbReference>
<dbReference type="InterPro" id="IPR045761">
    <property type="entry name" value="ODP_dom"/>
</dbReference>
<dbReference type="Pfam" id="PF19583">
    <property type="entry name" value="ODP"/>
    <property type="match status" value="1"/>
</dbReference>
<dbReference type="GO" id="GO:0016491">
    <property type="term" value="F:oxidoreductase activity"/>
    <property type="evidence" value="ECO:0007669"/>
    <property type="project" value="InterPro"/>
</dbReference>